<evidence type="ECO:0000256" key="1">
    <source>
        <dbReference type="SAM" id="Coils"/>
    </source>
</evidence>
<keyword evidence="1" id="KW-0175">Coiled coil</keyword>
<dbReference type="RefSeq" id="WP_115721881.1">
    <property type="nucleotide sequence ID" value="NZ_UGHX01000001.1"/>
</dbReference>
<gene>
    <name evidence="2" type="ORF">NCTC12219_01119</name>
</gene>
<dbReference type="AlphaFoldDB" id="A0A377JTV8"/>
<accession>A0A377JTV8</accession>
<protein>
    <submittedName>
        <fullName evidence="2">Uncharacterized protein</fullName>
    </submittedName>
</protein>
<proteinExistence type="predicted"/>
<feature type="coiled-coil region" evidence="1">
    <location>
        <begin position="76"/>
        <end position="112"/>
    </location>
</feature>
<organism evidence="2 3">
    <name type="scientific">Helicobacter cinaedi</name>
    <dbReference type="NCBI Taxonomy" id="213"/>
    <lineage>
        <taxon>Bacteria</taxon>
        <taxon>Pseudomonadati</taxon>
        <taxon>Campylobacterota</taxon>
        <taxon>Epsilonproteobacteria</taxon>
        <taxon>Campylobacterales</taxon>
        <taxon>Helicobacteraceae</taxon>
        <taxon>Helicobacter</taxon>
    </lineage>
</organism>
<sequence>MSRRVITRTPIIDKECLIEALKASNCQYQDQGNRISVQIGYANITYIQKDTHFSVDYYSDHRDERNFVESVNKAYLRIYKAKLERLERERLEEEARKERERLEAFKEAQKAQIIEKAKKQGYKVKEVKKGDKIQLVCVRYV</sequence>
<dbReference type="EMBL" id="UGHX01000001">
    <property type="protein sequence ID" value="STP11233.1"/>
    <property type="molecule type" value="Genomic_DNA"/>
</dbReference>
<dbReference type="Proteomes" id="UP000255103">
    <property type="component" value="Unassembled WGS sequence"/>
</dbReference>
<evidence type="ECO:0000313" key="3">
    <source>
        <dbReference type="Proteomes" id="UP000255103"/>
    </source>
</evidence>
<name>A0A377JTV8_9HELI</name>
<evidence type="ECO:0000313" key="2">
    <source>
        <dbReference type="EMBL" id="STP11233.1"/>
    </source>
</evidence>
<reference evidence="2 3" key="1">
    <citation type="submission" date="2018-06" db="EMBL/GenBank/DDBJ databases">
        <authorList>
            <consortium name="Pathogen Informatics"/>
            <person name="Doyle S."/>
        </authorList>
    </citation>
    <scope>NUCLEOTIDE SEQUENCE [LARGE SCALE GENOMIC DNA]</scope>
    <source>
        <strain evidence="2 3">NCTC12219</strain>
    </source>
</reference>